<evidence type="ECO:0000256" key="7">
    <source>
        <dbReference type="ARBA" id="ARBA00022840"/>
    </source>
</evidence>
<keyword evidence="5" id="KW-0677">Repeat</keyword>
<dbReference type="CDD" id="cd03226">
    <property type="entry name" value="ABC_cobalt_CbiO_domain2"/>
    <property type="match status" value="1"/>
</dbReference>
<keyword evidence="3" id="KW-0813">Transport</keyword>
<name>A0ABU0JP34_HATLI</name>
<feature type="domain" description="ABC transporter" evidence="11">
    <location>
        <begin position="2"/>
        <end position="241"/>
    </location>
</feature>
<comment type="function">
    <text evidence="10">Probably part of an ABC transporter complex. Responsible for energy coupling to the transport system.</text>
</comment>
<dbReference type="PROSITE" id="PS00211">
    <property type="entry name" value="ABC_TRANSPORTER_1"/>
    <property type="match status" value="2"/>
</dbReference>
<dbReference type="RefSeq" id="WP_307355035.1">
    <property type="nucleotide sequence ID" value="NZ_BAAACJ010000025.1"/>
</dbReference>
<evidence type="ECO:0000256" key="4">
    <source>
        <dbReference type="ARBA" id="ARBA00022475"/>
    </source>
</evidence>
<dbReference type="InterPro" id="IPR050095">
    <property type="entry name" value="ECF_ABC_transporter_ATP-bd"/>
</dbReference>
<dbReference type="InterPro" id="IPR003439">
    <property type="entry name" value="ABC_transporter-like_ATP-bd"/>
</dbReference>
<evidence type="ECO:0000256" key="9">
    <source>
        <dbReference type="ARBA" id="ARBA00023136"/>
    </source>
</evidence>
<evidence type="ECO:0000256" key="2">
    <source>
        <dbReference type="ARBA" id="ARBA00005417"/>
    </source>
</evidence>
<accession>A0ABU0JP34</accession>
<evidence type="ECO:0000256" key="8">
    <source>
        <dbReference type="ARBA" id="ARBA00022967"/>
    </source>
</evidence>
<keyword evidence="9" id="KW-0472">Membrane</keyword>
<dbReference type="GO" id="GO:0016787">
    <property type="term" value="F:hydrolase activity"/>
    <property type="evidence" value="ECO:0007669"/>
    <property type="project" value="UniProtKB-KW"/>
</dbReference>
<dbReference type="PANTHER" id="PTHR43553:SF23">
    <property type="entry name" value="ABC TRANSPORTER ATP-BINDING COMPONENT"/>
    <property type="match status" value="1"/>
</dbReference>
<protein>
    <submittedName>
        <fullName evidence="12">Energy-coupling factor transport system ATP-binding protein</fullName>
        <ecNumber evidence="12">3.6.3.-</ecNumber>
    </submittedName>
</protein>
<keyword evidence="4" id="KW-1003">Cell membrane</keyword>
<dbReference type="PROSITE" id="PS50893">
    <property type="entry name" value="ABC_TRANSPORTER_2"/>
    <property type="match status" value="2"/>
</dbReference>
<keyword evidence="6" id="KW-0547">Nucleotide-binding</keyword>
<dbReference type="SMART" id="SM00382">
    <property type="entry name" value="AAA"/>
    <property type="match status" value="2"/>
</dbReference>
<keyword evidence="8" id="KW-1278">Translocase</keyword>
<keyword evidence="12" id="KW-0378">Hydrolase</keyword>
<evidence type="ECO:0000259" key="11">
    <source>
        <dbReference type="PROSITE" id="PS50893"/>
    </source>
</evidence>
<evidence type="ECO:0000256" key="1">
    <source>
        <dbReference type="ARBA" id="ARBA00004202"/>
    </source>
</evidence>
<dbReference type="InterPro" id="IPR015856">
    <property type="entry name" value="ABC_transpr_CbiO/EcfA_su"/>
</dbReference>
<keyword evidence="13" id="KW-1185">Reference proteome</keyword>
<dbReference type="Proteomes" id="UP001224418">
    <property type="component" value="Unassembled WGS sequence"/>
</dbReference>
<keyword evidence="7 12" id="KW-0067">ATP-binding</keyword>
<proteinExistence type="inferred from homology"/>
<organism evidence="12 13">
    <name type="scientific">Hathewaya limosa</name>
    <name type="common">Clostridium limosum</name>
    <dbReference type="NCBI Taxonomy" id="1536"/>
    <lineage>
        <taxon>Bacteria</taxon>
        <taxon>Bacillati</taxon>
        <taxon>Bacillota</taxon>
        <taxon>Clostridia</taxon>
        <taxon>Eubacteriales</taxon>
        <taxon>Clostridiaceae</taxon>
        <taxon>Hathewaya</taxon>
    </lineage>
</organism>
<feature type="domain" description="ABC transporter" evidence="11">
    <location>
        <begin position="263"/>
        <end position="467"/>
    </location>
</feature>
<dbReference type="InterPro" id="IPR027417">
    <property type="entry name" value="P-loop_NTPase"/>
</dbReference>
<dbReference type="Pfam" id="PF00005">
    <property type="entry name" value="ABC_tran"/>
    <property type="match status" value="2"/>
</dbReference>
<evidence type="ECO:0000313" key="12">
    <source>
        <dbReference type="EMBL" id="MDQ0478848.1"/>
    </source>
</evidence>
<dbReference type="EMBL" id="JAUSWN010000003">
    <property type="protein sequence ID" value="MDQ0478848.1"/>
    <property type="molecule type" value="Genomic_DNA"/>
</dbReference>
<gene>
    <name evidence="12" type="ORF">QOZ93_000576</name>
</gene>
<dbReference type="EC" id="3.6.3.-" evidence="12"/>
<dbReference type="CDD" id="cd03225">
    <property type="entry name" value="ABC_cobalt_CbiO_domain1"/>
    <property type="match status" value="1"/>
</dbReference>
<dbReference type="InterPro" id="IPR017871">
    <property type="entry name" value="ABC_transporter-like_CS"/>
</dbReference>
<dbReference type="PANTHER" id="PTHR43553">
    <property type="entry name" value="HEAVY METAL TRANSPORTER"/>
    <property type="match status" value="1"/>
</dbReference>
<comment type="caution">
    <text evidence="12">The sequence shown here is derived from an EMBL/GenBank/DDBJ whole genome shotgun (WGS) entry which is preliminary data.</text>
</comment>
<dbReference type="GO" id="GO:0005524">
    <property type="term" value="F:ATP binding"/>
    <property type="evidence" value="ECO:0007669"/>
    <property type="project" value="UniProtKB-KW"/>
</dbReference>
<comment type="subcellular location">
    <subcellularLocation>
        <location evidence="1">Cell membrane</location>
        <topology evidence="1">Peripheral membrane protein</topology>
    </subcellularLocation>
</comment>
<evidence type="ECO:0000256" key="5">
    <source>
        <dbReference type="ARBA" id="ARBA00022737"/>
    </source>
</evidence>
<comment type="similarity">
    <text evidence="2">Belongs to the ABC transporter superfamily.</text>
</comment>
<evidence type="ECO:0000256" key="10">
    <source>
        <dbReference type="ARBA" id="ARBA00025157"/>
    </source>
</evidence>
<dbReference type="InterPro" id="IPR003593">
    <property type="entry name" value="AAA+_ATPase"/>
</dbReference>
<evidence type="ECO:0000256" key="6">
    <source>
        <dbReference type="ARBA" id="ARBA00022741"/>
    </source>
</evidence>
<reference evidence="12 13" key="1">
    <citation type="submission" date="2023-07" db="EMBL/GenBank/DDBJ databases">
        <title>Genomic Encyclopedia of Type Strains, Phase IV (KMG-IV): sequencing the most valuable type-strain genomes for metagenomic binning, comparative biology and taxonomic classification.</title>
        <authorList>
            <person name="Goeker M."/>
        </authorList>
    </citation>
    <scope>NUCLEOTIDE SEQUENCE [LARGE SCALE GENOMIC DNA]</scope>
    <source>
        <strain evidence="12 13">DSM 1400</strain>
    </source>
</reference>
<evidence type="ECO:0000313" key="13">
    <source>
        <dbReference type="Proteomes" id="UP001224418"/>
    </source>
</evidence>
<dbReference type="Gene3D" id="3.40.50.300">
    <property type="entry name" value="P-loop containing nucleotide triphosphate hydrolases"/>
    <property type="match status" value="2"/>
</dbReference>
<dbReference type="SUPFAM" id="SSF52540">
    <property type="entry name" value="P-loop containing nucleoside triphosphate hydrolases"/>
    <property type="match status" value="2"/>
</dbReference>
<sequence length="467" mass="53268">MICMNNVTFQYKHQKNILSNINLHIKEGEVILICGESGCGKTTLTKLINGLIPHFEEEGNLNGQVFVNNLSVPETEMHKLAESIGSVFQNPKSQFFHLDSNSEIVFGLENLGVKPEKIRERMEQTVYNLDINHLMNRNIFSMSGGEKQLLAFASVYAMNPKVFILDEPTANLDSKAIQQLRKQIMKIKAEGKTVVIAEHRLYFLMDLIDRAIILSKGKIYKSLSQEEFQKLSEDKRIKLGLRSFCLPPLNLPYLKDTSSDNGLSIKNLTCTYGRNIVFENVNFSVKRGQILGIVGYNGSGKTTLVRCLCGLVKEKRGQVMLHGKRLTKKERNKRSFLVMQDVNHQLFTDSVWNECESSKTNKSNQEITKVLKDFDLFLYKECHPISLSGGQKQRLAIATSYLSDKEILIFDEPTSGLDFKRMMEVHRMIRSLAKDNKIILIISHDVEFLNITCDALLNMEKFKTKRS</sequence>
<evidence type="ECO:0000256" key="3">
    <source>
        <dbReference type="ARBA" id="ARBA00022448"/>
    </source>
</evidence>